<dbReference type="Proteomes" id="UP000199370">
    <property type="component" value="Unassembled WGS sequence"/>
</dbReference>
<feature type="transmembrane region" description="Helical" evidence="1">
    <location>
        <begin position="9"/>
        <end position="26"/>
    </location>
</feature>
<protein>
    <submittedName>
        <fullName evidence="4">Trk K+ transport system, NAD-binding component</fullName>
    </submittedName>
</protein>
<name>A0A1G9TVI2_9EURY</name>
<dbReference type="AlphaFoldDB" id="A0A1G9TVI2"/>
<dbReference type="GO" id="GO:0008324">
    <property type="term" value="F:monoatomic cation transmembrane transporter activity"/>
    <property type="evidence" value="ECO:0007669"/>
    <property type="project" value="InterPro"/>
</dbReference>
<dbReference type="InterPro" id="IPR006037">
    <property type="entry name" value="RCK_C"/>
</dbReference>
<dbReference type="PROSITE" id="PS51201">
    <property type="entry name" value="RCK_N"/>
    <property type="match status" value="2"/>
</dbReference>
<gene>
    <name evidence="4" type="ORF">SAMN05192554_103154</name>
</gene>
<accession>A0A1G9TVI2</accession>
<feature type="domain" description="RCK N-terminal" evidence="2">
    <location>
        <begin position="111"/>
        <end position="228"/>
    </location>
</feature>
<dbReference type="InterPro" id="IPR003148">
    <property type="entry name" value="RCK_N"/>
</dbReference>
<feature type="domain" description="RCK C-terminal" evidence="3">
    <location>
        <begin position="249"/>
        <end position="333"/>
    </location>
</feature>
<dbReference type="Gene3D" id="3.40.50.720">
    <property type="entry name" value="NAD(P)-binding Rossmann-like Domain"/>
    <property type="match status" value="2"/>
</dbReference>
<dbReference type="InterPro" id="IPR036721">
    <property type="entry name" value="RCK_C_sf"/>
</dbReference>
<evidence type="ECO:0000313" key="5">
    <source>
        <dbReference type="Proteomes" id="UP000199370"/>
    </source>
</evidence>
<dbReference type="InterPro" id="IPR036291">
    <property type="entry name" value="NAD(P)-bd_dom_sf"/>
</dbReference>
<dbReference type="RefSeq" id="WP_089731656.1">
    <property type="nucleotide sequence ID" value="NZ_FNIA01000003.1"/>
</dbReference>
<keyword evidence="1" id="KW-1133">Transmembrane helix</keyword>
<feature type="domain" description="RCK N-terminal" evidence="2">
    <location>
        <begin position="340"/>
        <end position="448"/>
    </location>
</feature>
<evidence type="ECO:0000259" key="3">
    <source>
        <dbReference type="PROSITE" id="PS51202"/>
    </source>
</evidence>
<dbReference type="SUPFAM" id="SSF51735">
    <property type="entry name" value="NAD(P)-binding Rossmann-fold domains"/>
    <property type="match status" value="2"/>
</dbReference>
<dbReference type="SUPFAM" id="SSF81324">
    <property type="entry name" value="Voltage-gated potassium channels"/>
    <property type="match status" value="1"/>
</dbReference>
<reference evidence="4 5" key="1">
    <citation type="submission" date="2016-10" db="EMBL/GenBank/DDBJ databases">
        <authorList>
            <person name="de Groot N.N."/>
        </authorList>
    </citation>
    <scope>NUCLEOTIDE SEQUENCE [LARGE SCALE GENOMIC DNA]</scope>
    <source>
        <strain evidence="5">EB21,IBRC-M 10013,KCTC 4048</strain>
    </source>
</reference>
<dbReference type="Gene3D" id="1.10.287.70">
    <property type="match status" value="1"/>
</dbReference>
<keyword evidence="1" id="KW-0472">Membrane</keyword>
<organism evidence="4 5">
    <name type="scientific">Haloarchaeobius iranensis</name>
    <dbReference type="NCBI Taxonomy" id="996166"/>
    <lineage>
        <taxon>Archaea</taxon>
        <taxon>Methanobacteriati</taxon>
        <taxon>Methanobacteriota</taxon>
        <taxon>Stenosarchaea group</taxon>
        <taxon>Halobacteria</taxon>
        <taxon>Halobacteriales</taxon>
        <taxon>Halorubellaceae</taxon>
        <taxon>Haloarchaeobius</taxon>
    </lineage>
</organism>
<dbReference type="PANTHER" id="PTHR43833:SF9">
    <property type="entry name" value="POTASSIUM CHANNEL PROTEIN YUGO-RELATED"/>
    <property type="match status" value="1"/>
</dbReference>
<dbReference type="Pfam" id="PF02254">
    <property type="entry name" value="TrkA_N"/>
    <property type="match status" value="2"/>
</dbReference>
<dbReference type="EMBL" id="FNIA01000003">
    <property type="protein sequence ID" value="SDM51598.1"/>
    <property type="molecule type" value="Genomic_DNA"/>
</dbReference>
<dbReference type="PANTHER" id="PTHR43833">
    <property type="entry name" value="POTASSIUM CHANNEL PROTEIN 2-RELATED-RELATED"/>
    <property type="match status" value="1"/>
</dbReference>
<feature type="domain" description="RCK C-terminal" evidence="3">
    <location>
        <begin position="461"/>
        <end position="545"/>
    </location>
</feature>
<keyword evidence="1" id="KW-0812">Transmembrane</keyword>
<evidence type="ECO:0000256" key="1">
    <source>
        <dbReference type="SAM" id="Phobius"/>
    </source>
</evidence>
<dbReference type="PROSITE" id="PS51202">
    <property type="entry name" value="RCK_C"/>
    <property type="match status" value="2"/>
</dbReference>
<dbReference type="Gene3D" id="3.30.70.1450">
    <property type="entry name" value="Regulator of K+ conductance, C-terminal domain"/>
    <property type="match status" value="2"/>
</dbReference>
<evidence type="ECO:0000313" key="4">
    <source>
        <dbReference type="EMBL" id="SDM51598.1"/>
    </source>
</evidence>
<evidence type="ECO:0000259" key="2">
    <source>
        <dbReference type="PROSITE" id="PS51201"/>
    </source>
</evidence>
<dbReference type="STRING" id="996166.SAMN05192554_103154"/>
<dbReference type="Pfam" id="PF02080">
    <property type="entry name" value="TrkA_C"/>
    <property type="match status" value="2"/>
</dbReference>
<dbReference type="SUPFAM" id="SSF116726">
    <property type="entry name" value="TrkA C-terminal domain-like"/>
    <property type="match status" value="2"/>
</dbReference>
<sequence>MDKWQRRTAYYLLMLTGVMLVYAVIYDYGMSVYESEPETFLHSLQVVVETFTTTGFGSDAPWQTPEMNLLVIIMDTTGVFLIFMALPVLFFPLMEDILSTTVPASVDDDLSDHVVVCTYTARADAVIDELDAWGVDSVILEPDRETAVELHEDGYDVINADPESTEDLEDAGIERARALVADVSDQVDASIVLAAGEVGGEDLQIVSVVEDPDSVSYHRLAGADEVLSPRPLLGRGLASKVTTGLSTELGDAIEIGDDFEIAELPIHRQSELVGKTLADSSIRERAGVNVIGAWFEGEFRSPPEPDAVLDSGTVLLVTGREDQLQRLKELTLSSVREFRRGETIVVGYGQVGSSVAEQLDEAGSSYSVIDRERTSGVDVVGDALDPEVLHAAGLADARTVVLTLPDDTTTEFATLVIRDESPETEVVARVTESGSIQKMYRAGADYVLSLASVSGRMIASTILEDEEVLSLDQQVDVIRTEATVLVGQTLEEAQVRKRTGCTVVGVERDGTLVTDVGPSFRIEQGDELIVAGTDQGTNRFRELCC</sequence>
<keyword evidence="5" id="KW-1185">Reference proteome</keyword>
<proteinExistence type="predicted"/>
<dbReference type="OrthoDB" id="43518at2157"/>
<dbReference type="InterPro" id="IPR050721">
    <property type="entry name" value="Trk_Ktr_HKT_K-transport"/>
</dbReference>
<feature type="transmembrane region" description="Helical" evidence="1">
    <location>
        <begin position="69"/>
        <end position="91"/>
    </location>
</feature>
<dbReference type="GO" id="GO:0006813">
    <property type="term" value="P:potassium ion transport"/>
    <property type="evidence" value="ECO:0007669"/>
    <property type="project" value="InterPro"/>
</dbReference>